<keyword evidence="5" id="KW-1185">Reference proteome</keyword>
<dbReference type="GO" id="GO:0000981">
    <property type="term" value="F:DNA-binding transcription factor activity, RNA polymerase II-specific"/>
    <property type="evidence" value="ECO:0007669"/>
    <property type="project" value="TreeGrafter"/>
</dbReference>
<reference evidence="4 5" key="1">
    <citation type="journal article" date="2019" name="Commun. Biol.">
        <title>The bagworm genome reveals a unique fibroin gene that provides high tensile strength.</title>
        <authorList>
            <person name="Kono N."/>
            <person name="Nakamura H."/>
            <person name="Ohtoshi R."/>
            <person name="Tomita M."/>
            <person name="Numata K."/>
            <person name="Arakawa K."/>
        </authorList>
    </citation>
    <scope>NUCLEOTIDE SEQUENCE [LARGE SCALE GENOMIC DNA]</scope>
</reference>
<comment type="caution">
    <text evidence="4">The sequence shown here is derived from an EMBL/GenBank/DDBJ whole genome shotgun (WGS) entry which is preliminary data.</text>
</comment>
<dbReference type="AlphaFoldDB" id="A0A4C1VIP9"/>
<comment type="subcellular location">
    <subcellularLocation>
        <location evidence="1">Nucleus</location>
    </subcellularLocation>
</comment>
<evidence type="ECO:0000256" key="1">
    <source>
        <dbReference type="ARBA" id="ARBA00004123"/>
    </source>
</evidence>
<feature type="region of interest" description="Disordered" evidence="3">
    <location>
        <begin position="25"/>
        <end position="51"/>
    </location>
</feature>
<sequence length="134" mass="14330">MASQGQHAKRKVRSNVCRIIDSSEDGRADSRITWRHVATPRQTAEEREAERQAANRLMLSLQAEALSKGYIQDAGNSAPISALHYTPQPPAQAGSTALSALQNLQPWAANQASFINAPAPSAPTHPPPVASPIC</sequence>
<protein>
    <submittedName>
        <fullName evidence="4">Uncharacterized protein</fullName>
    </submittedName>
</protein>
<organism evidence="4 5">
    <name type="scientific">Eumeta variegata</name>
    <name type="common">Bagworm moth</name>
    <name type="synonym">Eumeta japonica</name>
    <dbReference type="NCBI Taxonomy" id="151549"/>
    <lineage>
        <taxon>Eukaryota</taxon>
        <taxon>Metazoa</taxon>
        <taxon>Ecdysozoa</taxon>
        <taxon>Arthropoda</taxon>
        <taxon>Hexapoda</taxon>
        <taxon>Insecta</taxon>
        <taxon>Pterygota</taxon>
        <taxon>Neoptera</taxon>
        <taxon>Endopterygota</taxon>
        <taxon>Lepidoptera</taxon>
        <taxon>Glossata</taxon>
        <taxon>Ditrysia</taxon>
        <taxon>Tineoidea</taxon>
        <taxon>Psychidae</taxon>
        <taxon>Oiketicinae</taxon>
        <taxon>Eumeta</taxon>
    </lineage>
</organism>
<evidence type="ECO:0000256" key="3">
    <source>
        <dbReference type="SAM" id="MobiDB-lite"/>
    </source>
</evidence>
<gene>
    <name evidence="4" type="ORF">EVAR_29976_1</name>
</gene>
<dbReference type="InterPro" id="IPR042247">
    <property type="entry name" value="TLX1/2/3"/>
</dbReference>
<dbReference type="EMBL" id="BGZK01000338">
    <property type="protein sequence ID" value="GBP37774.1"/>
    <property type="molecule type" value="Genomic_DNA"/>
</dbReference>
<evidence type="ECO:0000256" key="2">
    <source>
        <dbReference type="ARBA" id="ARBA00022473"/>
    </source>
</evidence>
<dbReference type="OrthoDB" id="6159439at2759"/>
<dbReference type="STRING" id="151549.A0A4C1VIP9"/>
<evidence type="ECO:0000313" key="4">
    <source>
        <dbReference type="EMBL" id="GBP37774.1"/>
    </source>
</evidence>
<dbReference type="PANTHER" id="PTHR45921:SF6">
    <property type="entry name" value="C15"/>
    <property type="match status" value="1"/>
</dbReference>
<keyword evidence="2" id="KW-0217">Developmental protein</keyword>
<accession>A0A4C1VIP9</accession>
<dbReference type="Proteomes" id="UP000299102">
    <property type="component" value="Unassembled WGS sequence"/>
</dbReference>
<evidence type="ECO:0000313" key="5">
    <source>
        <dbReference type="Proteomes" id="UP000299102"/>
    </source>
</evidence>
<name>A0A4C1VIP9_EUMVA</name>
<dbReference type="GO" id="GO:0000978">
    <property type="term" value="F:RNA polymerase II cis-regulatory region sequence-specific DNA binding"/>
    <property type="evidence" value="ECO:0007669"/>
    <property type="project" value="TreeGrafter"/>
</dbReference>
<dbReference type="GO" id="GO:0048513">
    <property type="term" value="P:animal organ development"/>
    <property type="evidence" value="ECO:0007669"/>
    <property type="project" value="TreeGrafter"/>
</dbReference>
<dbReference type="PANTHER" id="PTHR45921">
    <property type="entry name" value="IP01054P"/>
    <property type="match status" value="1"/>
</dbReference>
<proteinExistence type="predicted"/>
<dbReference type="GO" id="GO:0005634">
    <property type="term" value="C:nucleus"/>
    <property type="evidence" value="ECO:0007669"/>
    <property type="project" value="UniProtKB-SubCell"/>
</dbReference>